<organism evidence="2 3">
    <name type="scientific">Roseivirga ehrenbergii (strain DSM 102268 / JCM 13514 / KCTC 12282 / NCIMB 14502 / KMM 6017)</name>
    <dbReference type="NCBI Taxonomy" id="279360"/>
    <lineage>
        <taxon>Bacteria</taxon>
        <taxon>Pseudomonadati</taxon>
        <taxon>Bacteroidota</taxon>
        <taxon>Cytophagia</taxon>
        <taxon>Cytophagales</taxon>
        <taxon>Roseivirgaceae</taxon>
        <taxon>Roseivirga</taxon>
    </lineage>
</organism>
<name>A0A150XU44_ROSEK</name>
<comment type="caution">
    <text evidence="2">The sequence shown here is derived from an EMBL/GenBank/DDBJ whole genome shotgun (WGS) entry which is preliminary data.</text>
</comment>
<gene>
    <name evidence="2" type="ORF">MB14_01745</name>
</gene>
<evidence type="ECO:0000256" key="1">
    <source>
        <dbReference type="SAM" id="SignalP"/>
    </source>
</evidence>
<proteinExistence type="predicted"/>
<feature type="chain" id="PRO_5007575250" description="Ig-like domain-containing protein" evidence="1">
    <location>
        <begin position="22"/>
        <end position="826"/>
    </location>
</feature>
<feature type="signal peptide" evidence="1">
    <location>
        <begin position="1"/>
        <end position="21"/>
    </location>
</feature>
<keyword evidence="3" id="KW-1185">Reference proteome</keyword>
<dbReference type="OrthoDB" id="9765926at2"/>
<dbReference type="Pfam" id="PF13585">
    <property type="entry name" value="CHU_C"/>
    <property type="match status" value="1"/>
</dbReference>
<dbReference type="NCBIfam" id="TIGR04131">
    <property type="entry name" value="Bac_Flav_CTERM"/>
    <property type="match status" value="1"/>
</dbReference>
<protein>
    <recommendedName>
        <fullName evidence="4">Ig-like domain-containing protein</fullName>
    </recommendedName>
</protein>
<accession>A0A150XU44</accession>
<dbReference type="RefSeq" id="WP_062588038.1">
    <property type="nucleotide sequence ID" value="NZ_LQZQ01000001.1"/>
</dbReference>
<dbReference type="InterPro" id="IPR028994">
    <property type="entry name" value="Integrin_alpha_N"/>
</dbReference>
<evidence type="ECO:0008006" key="4">
    <source>
        <dbReference type="Google" id="ProtNLM"/>
    </source>
</evidence>
<sequence>MRKLRPIACLFLLFLVKLTSAQTFQKQDSLKLPTLTNPQMVWADFNSDKYYDLLVYGKEPSSDSTQFFLFKNEGDLFVESIRLPFFDLKIHALEIIDIDKDGELDIVFSGVKAGTDTLFSSLINQGGFEFQLLPTPMASILTEEFMLRDFNRDNLLELVYIDSDAKVKYLTGTALGWEEQPNFFNDSPADALFDLDLNSDGLRDLLISSSNRPDSLTRYLQNRLSKWEDFQKPFPFDNLSISIFTHGAFTKSGYPDMFLSGNLMGGSSSNFLIKSKQDTFDLTEILPDIEVLDALMADFDSDGKTDLWLSTRNEDNEFASYFLNDLADPKDTVIMNTENASVTRFADYTRDGNLDFAQLLSSGDSLEVFFFKNEQTLFNEGPRNPHLINAVQTGIGQGLIVWGTGYDSLTATELISYDVIIANSDTVALNDGTLNINTPNPRLPNHGNQLYAKQSIFSNLAPGNYFHYINAADNAFNYLSNGNCKPNTNILNQFAICTAEDLEASVIETCKGSTLVLGTPTILRNWVSEKRGPLGQSSILRYEADLDDTIYGSVVEFKNCSDGQLTYIIQSKDTEIPELNMPKYNLICPGDTVSFSADAAWSNIQWTAAQLGNLGAGHAISFVPTESQLVFFYGENEDGCSFNYTTFVEIEDFKPSVKDSVLTINVGESVELMASGGSSYKWLPSVGLSNPNIANPQASPRSDITYMVTITSENGCTETLEVQVNVTQTGGVANLFTPNGDGRNDNIVVFLSQVPNEFQFSIFNRSGNLVYQTKNPQEAMNSGWDGTVNGSTVSSGVYFWSVSGQFENGQPVKLNGTTNGKISLVR</sequence>
<dbReference type="PANTHER" id="PTHR46580:SF4">
    <property type="entry name" value="ATP_GTP-BINDING PROTEIN"/>
    <property type="match status" value="1"/>
</dbReference>
<reference evidence="2" key="1">
    <citation type="submission" date="2016-01" db="EMBL/GenBank/DDBJ databases">
        <title>Genome sequencing of Roseivirga ehrenbergii KMM 6017.</title>
        <authorList>
            <person name="Selvaratnam C."/>
            <person name="Thevarajoo S."/>
            <person name="Goh K.M."/>
            <person name="Ee R."/>
            <person name="Chan K.-G."/>
            <person name="Chong C.S."/>
        </authorList>
    </citation>
    <scope>NUCLEOTIDE SEQUENCE [LARGE SCALE GENOMIC DNA]</scope>
    <source>
        <strain evidence="2">KMM 6017</strain>
    </source>
</reference>
<dbReference type="SUPFAM" id="SSF69318">
    <property type="entry name" value="Integrin alpha N-terminal domain"/>
    <property type="match status" value="1"/>
</dbReference>
<dbReference type="AlphaFoldDB" id="A0A150XU44"/>
<dbReference type="Proteomes" id="UP000075583">
    <property type="component" value="Unassembled WGS sequence"/>
</dbReference>
<dbReference type="EMBL" id="LQZQ01000001">
    <property type="protein sequence ID" value="KYG82145.1"/>
    <property type="molecule type" value="Genomic_DNA"/>
</dbReference>
<dbReference type="PANTHER" id="PTHR46580">
    <property type="entry name" value="SENSOR KINASE-RELATED"/>
    <property type="match status" value="1"/>
</dbReference>
<dbReference type="STRING" id="279360.MB14_01745"/>
<keyword evidence="1" id="KW-0732">Signal</keyword>
<evidence type="ECO:0000313" key="3">
    <source>
        <dbReference type="Proteomes" id="UP000075583"/>
    </source>
</evidence>
<dbReference type="InterPro" id="IPR026341">
    <property type="entry name" value="T9SS_type_B"/>
</dbReference>
<evidence type="ECO:0000313" key="2">
    <source>
        <dbReference type="EMBL" id="KYG82145.1"/>
    </source>
</evidence>